<dbReference type="AlphaFoldDB" id="S5ZV56"/>
<evidence type="ECO:0000256" key="1">
    <source>
        <dbReference type="SAM" id="SignalP"/>
    </source>
</evidence>
<protein>
    <recommendedName>
        <fullName evidence="4">Secreted protein</fullName>
    </recommendedName>
</protein>
<evidence type="ECO:0008006" key="4">
    <source>
        <dbReference type="Google" id="ProtNLM"/>
    </source>
</evidence>
<proteinExistence type="predicted"/>
<name>S5ZV56_9SPIR</name>
<feature type="chain" id="PRO_5004545150" description="Secreted protein" evidence="1">
    <location>
        <begin position="29"/>
        <end position="94"/>
    </location>
</feature>
<dbReference type="EMBL" id="CP004120">
    <property type="protein sequence ID" value="AGT44115.1"/>
    <property type="molecule type" value="Genomic_DNA"/>
</dbReference>
<sequence>MRQSRTSKQILFAVCLSKCGFWSGSVNACIKTSPEKTRAAKRLQAISVQQADRRSIEASAVSILVYFYILCNNKSYKNASGLLRSDRRNCTGNR</sequence>
<evidence type="ECO:0000313" key="3">
    <source>
        <dbReference type="Proteomes" id="UP000015620"/>
    </source>
</evidence>
<dbReference type="PATRIC" id="fig|1291379.3.peg.1613"/>
<dbReference type="KEGG" id="tped:TPE_1633"/>
<feature type="signal peptide" evidence="1">
    <location>
        <begin position="1"/>
        <end position="28"/>
    </location>
</feature>
<keyword evidence="3" id="KW-1185">Reference proteome</keyword>
<evidence type="ECO:0000313" key="2">
    <source>
        <dbReference type="EMBL" id="AGT44115.1"/>
    </source>
</evidence>
<dbReference type="STRING" id="1291379.TPE_1633"/>
<keyword evidence="1" id="KW-0732">Signal</keyword>
<dbReference type="HOGENOM" id="CLU_153955_1_0_12"/>
<accession>S5ZV56</accession>
<organism evidence="2 3">
    <name type="scientific">Treponema pedis str. T A4</name>
    <dbReference type="NCBI Taxonomy" id="1291379"/>
    <lineage>
        <taxon>Bacteria</taxon>
        <taxon>Pseudomonadati</taxon>
        <taxon>Spirochaetota</taxon>
        <taxon>Spirochaetia</taxon>
        <taxon>Spirochaetales</taxon>
        <taxon>Treponemataceae</taxon>
        <taxon>Treponema</taxon>
    </lineage>
</organism>
<dbReference type="Proteomes" id="UP000015620">
    <property type="component" value="Chromosome"/>
</dbReference>
<reference evidence="2 3" key="1">
    <citation type="journal article" date="2013" name="PLoS ONE">
        <title>Genome-Wide Relatedness of Treponema pedis, from Gingiva and Necrotic Skin Lesions of Pigs, with the Human Oral Pathogen Treponema denticola.</title>
        <authorList>
            <person name="Svartstrom O."/>
            <person name="Mushtaq M."/>
            <person name="Pringle M."/>
            <person name="Segerman B."/>
        </authorList>
    </citation>
    <scope>NUCLEOTIDE SEQUENCE [LARGE SCALE GENOMIC DNA]</scope>
    <source>
        <strain evidence="2">T A4</strain>
    </source>
</reference>
<gene>
    <name evidence="2" type="ORF">TPE_1633</name>
</gene>